<protein>
    <submittedName>
        <fullName evidence="1">Uncharacterized protein</fullName>
    </submittedName>
</protein>
<dbReference type="AlphaFoldDB" id="A0A9Q3YZY6"/>
<dbReference type="EMBL" id="JAAMYB010000015">
    <property type="protein sequence ID" value="MCD3195714.1"/>
    <property type="molecule type" value="Genomic_DNA"/>
</dbReference>
<reference evidence="1" key="1">
    <citation type="submission" date="2020-02" db="EMBL/GenBank/DDBJ databases">
        <authorList>
            <person name="Fillo S."/>
            <person name="Giordani F."/>
            <person name="Tonon E."/>
            <person name="Drigo I."/>
            <person name="Anselmo A."/>
            <person name="Fortunato A."/>
            <person name="Bano L."/>
            <person name="Lista F."/>
        </authorList>
    </citation>
    <scope>NUCLEOTIDE SEQUENCE</scope>
    <source>
        <strain evidence="1">IZSVe-TV_9877_3_12</strain>
    </source>
</reference>
<comment type="caution">
    <text evidence="1">The sequence shown here is derived from an EMBL/GenBank/DDBJ whole genome shotgun (WGS) entry which is preliminary data.</text>
</comment>
<sequence length="166" mass="19697">MKNLEIRLKDYKRKKSIVETIDARIEAYKYALSNPDERYNEYCISSRELGMPSAHNANASSSVEATVVSKEKMDELLQEWIREDRSRKFPLQLEVKQIDAALKALTSQERTVIELKYFEKMFWRDIEINFNLKFNTNITDIRLKQINKDALRIMYDILYKNCQCIA</sequence>
<accession>A0A9Q3YZY6</accession>
<organism evidence="1 2">
    <name type="scientific">Clostridium botulinum C</name>
    <dbReference type="NCBI Taxonomy" id="36828"/>
    <lineage>
        <taxon>Bacteria</taxon>
        <taxon>Bacillati</taxon>
        <taxon>Bacillota</taxon>
        <taxon>Clostridia</taxon>
        <taxon>Eubacteriales</taxon>
        <taxon>Clostridiaceae</taxon>
        <taxon>Clostridium</taxon>
    </lineage>
</organism>
<evidence type="ECO:0000313" key="1">
    <source>
        <dbReference type="EMBL" id="MCD3195714.1"/>
    </source>
</evidence>
<evidence type="ECO:0000313" key="2">
    <source>
        <dbReference type="Proteomes" id="UP000813637"/>
    </source>
</evidence>
<name>A0A9Q3YZY6_CLOBO</name>
<proteinExistence type="predicted"/>
<reference evidence="1" key="2">
    <citation type="journal article" date="2021" name="Microorganisms">
        <title>Extensive Genome Exploration of Clostridium botulinum Group III Field Strains.</title>
        <authorList>
            <person name="Fillo S."/>
            <person name="Giordani F."/>
            <person name="Tonon E."/>
            <person name="Drigo I."/>
            <person name="Anselmo A."/>
            <person name="Fortunato A."/>
            <person name="Lista F."/>
            <person name="Bano L."/>
        </authorList>
    </citation>
    <scope>NUCLEOTIDE SEQUENCE</scope>
    <source>
        <strain evidence="1">IZSVe-TV_9877_3_12</strain>
    </source>
</reference>
<gene>
    <name evidence="1" type="ORF">G8S53_10545</name>
</gene>
<dbReference type="RefSeq" id="WP_003378067.1">
    <property type="nucleotide sequence ID" value="NZ_JAAMYB010000015.1"/>
</dbReference>
<dbReference type="Proteomes" id="UP000813637">
    <property type="component" value="Unassembled WGS sequence"/>
</dbReference>